<proteinExistence type="predicted"/>
<dbReference type="EMBL" id="WNYA01000132">
    <property type="protein sequence ID" value="KAG8549817.1"/>
    <property type="molecule type" value="Genomic_DNA"/>
</dbReference>
<gene>
    <name evidence="1" type="ORF">GDO81_019669</name>
</gene>
<comment type="caution">
    <text evidence="1">The sequence shown here is derived from an EMBL/GenBank/DDBJ whole genome shotgun (WGS) entry which is preliminary data.</text>
</comment>
<name>A0AAV6ZKW5_ENGPU</name>
<dbReference type="Proteomes" id="UP000824782">
    <property type="component" value="Unassembled WGS sequence"/>
</dbReference>
<reference evidence="1" key="1">
    <citation type="thesis" date="2020" institute="ProQuest LLC" country="789 East Eisenhower Parkway, Ann Arbor, MI, USA">
        <title>Comparative Genomics and Chromosome Evolution.</title>
        <authorList>
            <person name="Mudd A.B."/>
        </authorList>
    </citation>
    <scope>NUCLEOTIDE SEQUENCE</scope>
    <source>
        <strain evidence="1">237g6f4</strain>
        <tissue evidence="1">Blood</tissue>
    </source>
</reference>
<sequence>MSTGADVRDILELGGLESESTGIISKKDIINADKKKSKKSSETLTFKRPEGMHREVYALLYSDKK</sequence>
<keyword evidence="2" id="KW-1185">Reference proteome</keyword>
<dbReference type="AlphaFoldDB" id="A0AAV6ZKW5"/>
<evidence type="ECO:0000313" key="2">
    <source>
        <dbReference type="Proteomes" id="UP000824782"/>
    </source>
</evidence>
<organism evidence="1 2">
    <name type="scientific">Engystomops pustulosus</name>
    <name type="common">Tungara frog</name>
    <name type="synonym">Physalaemus pustulosus</name>
    <dbReference type="NCBI Taxonomy" id="76066"/>
    <lineage>
        <taxon>Eukaryota</taxon>
        <taxon>Metazoa</taxon>
        <taxon>Chordata</taxon>
        <taxon>Craniata</taxon>
        <taxon>Vertebrata</taxon>
        <taxon>Euteleostomi</taxon>
        <taxon>Amphibia</taxon>
        <taxon>Batrachia</taxon>
        <taxon>Anura</taxon>
        <taxon>Neobatrachia</taxon>
        <taxon>Hyloidea</taxon>
        <taxon>Leptodactylidae</taxon>
        <taxon>Leiuperinae</taxon>
        <taxon>Engystomops</taxon>
    </lineage>
</organism>
<evidence type="ECO:0000313" key="1">
    <source>
        <dbReference type="EMBL" id="KAG8549817.1"/>
    </source>
</evidence>
<protein>
    <submittedName>
        <fullName evidence="1">Uncharacterized protein</fullName>
    </submittedName>
</protein>
<accession>A0AAV6ZKW5</accession>